<feature type="domain" description="N-acetyltransferase" evidence="1">
    <location>
        <begin position="134"/>
        <end position="265"/>
    </location>
</feature>
<dbReference type="Proteomes" id="UP000254033">
    <property type="component" value="Unassembled WGS sequence"/>
</dbReference>
<organism evidence="2 3">
    <name type="scientific">Legionella feeleii</name>
    <dbReference type="NCBI Taxonomy" id="453"/>
    <lineage>
        <taxon>Bacteria</taxon>
        <taxon>Pseudomonadati</taxon>
        <taxon>Pseudomonadota</taxon>
        <taxon>Gammaproteobacteria</taxon>
        <taxon>Legionellales</taxon>
        <taxon>Legionellaceae</taxon>
        <taxon>Legionella</taxon>
    </lineage>
</organism>
<sequence>MILLEPTKYLQIYEMYLKNRFFYPLIASVLLNEQNGKVYVDHSEKPSQIYVEHAFGFAQVFGDPNALFEQQLEHYLLREKRFRPDKIRLYTPYLPPFITSPHYESLRSYRQRFILNEELFHAQCLTPNKVDPNLRYYEVTPMNAPKICEIFGITSRFWRNTKDFALKSYAVVAFHKEKPASICYAAAVANKHLEIDVLTLPEYRKQGLAKSAAIHFIQRCFASSLSPLWDCFTNNQGSMNLCQSLGFTALHAPYPFFTINKGASV</sequence>
<dbReference type="AlphaFoldDB" id="A0A378IXH7"/>
<accession>A0A378IXH7</accession>
<name>A0A378IXH7_9GAMM</name>
<proteinExistence type="predicted"/>
<evidence type="ECO:0000313" key="2">
    <source>
        <dbReference type="EMBL" id="STX39946.1"/>
    </source>
</evidence>
<dbReference type="InterPro" id="IPR027365">
    <property type="entry name" value="GNAT_acetyltra_YdfB-like"/>
</dbReference>
<dbReference type="RefSeq" id="WP_115176268.1">
    <property type="nucleotide sequence ID" value="NZ_UGNY01000001.1"/>
</dbReference>
<dbReference type="InterPro" id="IPR000182">
    <property type="entry name" value="GNAT_dom"/>
</dbReference>
<dbReference type="PANTHER" id="PTHR31143">
    <property type="match status" value="1"/>
</dbReference>
<reference evidence="2 3" key="1">
    <citation type="submission" date="2018-06" db="EMBL/GenBank/DDBJ databases">
        <authorList>
            <consortium name="Pathogen Informatics"/>
            <person name="Doyle S."/>
        </authorList>
    </citation>
    <scope>NUCLEOTIDE SEQUENCE [LARGE SCALE GENOMIC DNA]</scope>
    <source>
        <strain evidence="2 3">NCTC11978</strain>
    </source>
</reference>
<gene>
    <name evidence="2" type="ORF">NCTC11978_03152</name>
</gene>
<dbReference type="SUPFAM" id="SSF55729">
    <property type="entry name" value="Acyl-CoA N-acyltransferases (Nat)"/>
    <property type="match status" value="1"/>
</dbReference>
<dbReference type="Gene3D" id="3.40.630.30">
    <property type="match status" value="1"/>
</dbReference>
<keyword evidence="2" id="KW-0808">Transferase</keyword>
<dbReference type="InterPro" id="IPR016181">
    <property type="entry name" value="Acyl_CoA_acyltransferase"/>
</dbReference>
<evidence type="ECO:0000313" key="3">
    <source>
        <dbReference type="Proteomes" id="UP000254033"/>
    </source>
</evidence>
<dbReference type="PROSITE" id="PS51186">
    <property type="entry name" value="GNAT"/>
    <property type="match status" value="1"/>
</dbReference>
<dbReference type="GO" id="GO:0016747">
    <property type="term" value="F:acyltransferase activity, transferring groups other than amino-acyl groups"/>
    <property type="evidence" value="ECO:0007669"/>
    <property type="project" value="InterPro"/>
</dbReference>
<dbReference type="EMBL" id="UGNY01000001">
    <property type="protein sequence ID" value="STX39946.1"/>
    <property type="molecule type" value="Genomic_DNA"/>
</dbReference>
<evidence type="ECO:0000259" key="1">
    <source>
        <dbReference type="PROSITE" id="PS51186"/>
    </source>
</evidence>
<dbReference type="Pfam" id="PF12746">
    <property type="entry name" value="GNAT_acetyltran"/>
    <property type="match status" value="1"/>
</dbReference>
<dbReference type="PANTHER" id="PTHR31143:SF2">
    <property type="entry name" value="FR47-LIKE DOMAIN-CONTAINING PROTEIN-RELATED"/>
    <property type="match status" value="1"/>
</dbReference>
<protein>
    <submittedName>
        <fullName evidence="2">GNAT acetyltransferase</fullName>
    </submittedName>
</protein>